<dbReference type="PANTHER" id="PTHR32054">
    <property type="entry name" value="HEAVY CHAIN, PUTATIVE, EXPRESSED-RELATED-RELATED"/>
    <property type="match status" value="1"/>
</dbReference>
<sequence>MGSEQKQKENTGGSLTTDVDTSPPFASVMEAVSRFGGVGFWRPHSHNPTQPSQTSSEQLLDHLQNNSGTEERETLEELKVKLQKEVKAEVSIHRSDDRNNEVRVELSENEILKRVKEATEDVKHCTRILEEVLRRVEATRNGTYLDSDAVVVARPMMSIGQILSRKLFLAGERPEKSCMRWKVSLAEIIGKGSGNGEKRNGEKRVQAKRAKLGFGGGCGGGGGGCGEKGVPAKRMKLGFGGISSMVARKKTWKQSR</sequence>
<evidence type="ECO:0000256" key="3">
    <source>
        <dbReference type="SAM" id="MobiDB-lite"/>
    </source>
</evidence>
<evidence type="ECO:0000256" key="2">
    <source>
        <dbReference type="ARBA" id="ARBA00023054"/>
    </source>
</evidence>
<feature type="compositionally biased region" description="Polar residues" evidence="3">
    <location>
        <begin position="10"/>
        <end position="20"/>
    </location>
</feature>
<reference evidence="4" key="1">
    <citation type="submission" date="2023-04" db="EMBL/GenBank/DDBJ databases">
        <authorList>
            <person name="Vijverberg K."/>
            <person name="Xiong W."/>
            <person name="Schranz E."/>
        </authorList>
    </citation>
    <scope>NUCLEOTIDE SEQUENCE</scope>
</reference>
<evidence type="ECO:0000313" key="5">
    <source>
        <dbReference type="Proteomes" id="UP001177003"/>
    </source>
</evidence>
<accession>A0AA35ZVK2</accession>
<dbReference type="GO" id="GO:0005829">
    <property type="term" value="C:cytosol"/>
    <property type="evidence" value="ECO:0007669"/>
    <property type="project" value="TreeGrafter"/>
</dbReference>
<evidence type="ECO:0000313" key="4">
    <source>
        <dbReference type="EMBL" id="CAI9299178.1"/>
    </source>
</evidence>
<name>A0AA35ZVK2_LACSI</name>
<dbReference type="GO" id="GO:0009904">
    <property type="term" value="P:chloroplast accumulation movement"/>
    <property type="evidence" value="ECO:0007669"/>
    <property type="project" value="TreeGrafter"/>
</dbReference>
<keyword evidence="2" id="KW-0175">Coiled coil</keyword>
<evidence type="ECO:0000256" key="1">
    <source>
        <dbReference type="ARBA" id="ARBA00005485"/>
    </source>
</evidence>
<gene>
    <name evidence="4" type="ORF">LSALG_LOCUS37901</name>
</gene>
<feature type="region of interest" description="Disordered" evidence="3">
    <location>
        <begin position="1"/>
        <end position="25"/>
    </location>
</feature>
<protein>
    <submittedName>
        <fullName evidence="4">Uncharacterized protein</fullName>
    </submittedName>
</protein>
<dbReference type="PANTHER" id="PTHR32054:SF31">
    <property type="entry name" value="PROTEIN WEAK CHLOROPLAST MOVEMENT UNDER BLUE LIGHT 1"/>
    <property type="match status" value="1"/>
</dbReference>
<organism evidence="4 5">
    <name type="scientific">Lactuca saligna</name>
    <name type="common">Willowleaf lettuce</name>
    <dbReference type="NCBI Taxonomy" id="75948"/>
    <lineage>
        <taxon>Eukaryota</taxon>
        <taxon>Viridiplantae</taxon>
        <taxon>Streptophyta</taxon>
        <taxon>Embryophyta</taxon>
        <taxon>Tracheophyta</taxon>
        <taxon>Spermatophyta</taxon>
        <taxon>Magnoliopsida</taxon>
        <taxon>eudicotyledons</taxon>
        <taxon>Gunneridae</taxon>
        <taxon>Pentapetalae</taxon>
        <taxon>asterids</taxon>
        <taxon>campanulids</taxon>
        <taxon>Asterales</taxon>
        <taxon>Asteraceae</taxon>
        <taxon>Cichorioideae</taxon>
        <taxon>Cichorieae</taxon>
        <taxon>Lactucinae</taxon>
        <taxon>Lactuca</taxon>
    </lineage>
</organism>
<dbReference type="AlphaFoldDB" id="A0AA35ZVK2"/>
<proteinExistence type="inferred from homology"/>
<comment type="similarity">
    <text evidence="1">Belongs to the WEB family.</text>
</comment>
<keyword evidence="5" id="KW-1185">Reference proteome</keyword>
<dbReference type="EMBL" id="OX465084">
    <property type="protein sequence ID" value="CAI9299178.1"/>
    <property type="molecule type" value="Genomic_DNA"/>
</dbReference>
<dbReference type="Proteomes" id="UP001177003">
    <property type="component" value="Chromosome 8"/>
</dbReference>
<dbReference type="GO" id="GO:0009903">
    <property type="term" value="P:chloroplast avoidance movement"/>
    <property type="evidence" value="ECO:0007669"/>
    <property type="project" value="TreeGrafter"/>
</dbReference>